<evidence type="ECO:0000313" key="3">
    <source>
        <dbReference type="Proteomes" id="UP001484535"/>
    </source>
</evidence>
<feature type="domain" description="Thoeris protein ThsB TIR-like" evidence="1">
    <location>
        <begin position="7"/>
        <end position="101"/>
    </location>
</feature>
<dbReference type="SUPFAM" id="SSF52206">
    <property type="entry name" value="Hypothetical protein MTH538"/>
    <property type="match status" value="1"/>
</dbReference>
<dbReference type="InterPro" id="IPR015032">
    <property type="entry name" value="ThsB__TIR-like_domain"/>
</dbReference>
<evidence type="ECO:0000259" key="1">
    <source>
        <dbReference type="Pfam" id="PF08937"/>
    </source>
</evidence>
<dbReference type="InterPro" id="IPR035897">
    <property type="entry name" value="Toll_tir_struct_dom_sf"/>
</dbReference>
<dbReference type="Proteomes" id="UP001484535">
    <property type="component" value="Unassembled WGS sequence"/>
</dbReference>
<sequence length="160" mass="17891">MTKKKCFLSFHYKDDNWRVSQVKNIGAIDEQPLLSANKWEEIENQGDDAVRDWIDRNMRGKDCLVVLIGSKTASRRWVKHEIKKAWGKGIGVLGIHVHNLKDKDGNQSAKGADPFGGLTVDGESIVAKVYDPPYKISTNVYEHIASNIGAWVDAAIEARS</sequence>
<name>A0ABV0D186_9SPHN</name>
<accession>A0ABV0D186</accession>
<reference evidence="2 3" key="1">
    <citation type="submission" date="2024-05" db="EMBL/GenBank/DDBJ databases">
        <authorList>
            <person name="Park S."/>
        </authorList>
    </citation>
    <scope>NUCLEOTIDE SEQUENCE [LARGE SCALE GENOMIC DNA]</scope>
    <source>
        <strain evidence="2 3">DGU5</strain>
    </source>
</reference>
<proteinExistence type="predicted"/>
<comment type="caution">
    <text evidence="2">The sequence shown here is derived from an EMBL/GenBank/DDBJ whole genome shotgun (WGS) entry which is preliminary data.</text>
</comment>
<gene>
    <name evidence="2" type="ORF">ABDJ38_16090</name>
</gene>
<dbReference type="RefSeq" id="WP_346786157.1">
    <property type="nucleotide sequence ID" value="NZ_JBDLBR010000007.1"/>
</dbReference>
<evidence type="ECO:0000313" key="2">
    <source>
        <dbReference type="EMBL" id="MEN7538697.1"/>
    </source>
</evidence>
<dbReference type="InterPro" id="IPR036490">
    <property type="entry name" value="ThsB_TIR-like_sf"/>
</dbReference>
<dbReference type="EMBL" id="JBDLBR010000007">
    <property type="protein sequence ID" value="MEN7538697.1"/>
    <property type="molecule type" value="Genomic_DNA"/>
</dbReference>
<keyword evidence="3" id="KW-1185">Reference proteome</keyword>
<organism evidence="2 3">
    <name type="scientific">Aurantiacibacter flavus</name>
    <dbReference type="NCBI Taxonomy" id="3145232"/>
    <lineage>
        <taxon>Bacteria</taxon>
        <taxon>Pseudomonadati</taxon>
        <taxon>Pseudomonadota</taxon>
        <taxon>Alphaproteobacteria</taxon>
        <taxon>Sphingomonadales</taxon>
        <taxon>Erythrobacteraceae</taxon>
        <taxon>Aurantiacibacter</taxon>
    </lineage>
</organism>
<dbReference type="Gene3D" id="3.40.50.10140">
    <property type="entry name" value="Toll/interleukin-1 receptor homology (TIR) domain"/>
    <property type="match status" value="1"/>
</dbReference>
<protein>
    <submittedName>
        <fullName evidence="2">TIR domain-containing protein</fullName>
    </submittedName>
</protein>
<dbReference type="Pfam" id="PF08937">
    <property type="entry name" value="ThsB_TIR"/>
    <property type="match status" value="1"/>
</dbReference>